<gene>
    <name evidence="2" type="ORF">PECAL_5P26580</name>
</gene>
<dbReference type="EMBL" id="CAKKNE010000005">
    <property type="protein sequence ID" value="CAH0378140.1"/>
    <property type="molecule type" value="Genomic_DNA"/>
</dbReference>
<feature type="signal peptide" evidence="1">
    <location>
        <begin position="1"/>
        <end position="23"/>
    </location>
</feature>
<evidence type="ECO:0008006" key="4">
    <source>
        <dbReference type="Google" id="ProtNLM"/>
    </source>
</evidence>
<protein>
    <recommendedName>
        <fullName evidence="4">Glycosyl transferase CAP10 domain-containing protein</fullName>
    </recommendedName>
</protein>
<dbReference type="OrthoDB" id="204487at2759"/>
<feature type="chain" id="PRO_5035170868" description="Glycosyl transferase CAP10 domain-containing protein" evidence="1">
    <location>
        <begin position="24"/>
        <end position="452"/>
    </location>
</feature>
<dbReference type="Proteomes" id="UP000789595">
    <property type="component" value="Unassembled WGS sequence"/>
</dbReference>
<name>A0A8J2X2B1_9STRA</name>
<keyword evidence="1" id="KW-0732">Signal</keyword>
<reference evidence="2" key="1">
    <citation type="submission" date="2021-11" db="EMBL/GenBank/DDBJ databases">
        <authorList>
            <consortium name="Genoscope - CEA"/>
            <person name="William W."/>
        </authorList>
    </citation>
    <scope>NUCLEOTIDE SEQUENCE</scope>
</reference>
<keyword evidence="3" id="KW-1185">Reference proteome</keyword>
<evidence type="ECO:0000256" key="1">
    <source>
        <dbReference type="SAM" id="SignalP"/>
    </source>
</evidence>
<sequence length="452" mass="49215">MRAAGRTTTMWWYCLVLGAQSYATDCPPVPATAMAGQRATANATALAAREVAATLRRDAPAPGAAADVLRAVLQSRDDFLLILRNRVFVDRAFLTKSKHAAHAAFVASAARRVRLGNVAYRFSAGTRGVKRSSCRPVPTAVIAKVGGHRQCGALVPNPYFGPDLDAWDVAEDVVPFAARSSKALWRGNISSRPCDKDAGNRARLEACALSVERPDLFDAYCPHVNGCAPRDPDQCDAAGERLVAKTYGGDVFPHASTTESMRRAFRAPATIARGYVEPRKFASSKYLLHLPGAFTGSYSRNLNGLWRRGAVVLLWAAAYTEFYFPALEEGRTHLVVDACSAPSVIERLNADPRRAEALAAAARAVHDSLLCADCLARYFASVVNHFRRHFALGPVLDHDRRKLADCDQLDLLEVRGARPWRDPYGRALPNGHLDLRNVSVSECEQLFSVEGG</sequence>
<dbReference type="AlphaFoldDB" id="A0A8J2X2B1"/>
<evidence type="ECO:0000313" key="3">
    <source>
        <dbReference type="Proteomes" id="UP000789595"/>
    </source>
</evidence>
<accession>A0A8J2X2B1</accession>
<proteinExistence type="predicted"/>
<comment type="caution">
    <text evidence="2">The sequence shown here is derived from an EMBL/GenBank/DDBJ whole genome shotgun (WGS) entry which is preliminary data.</text>
</comment>
<evidence type="ECO:0000313" key="2">
    <source>
        <dbReference type="EMBL" id="CAH0378140.1"/>
    </source>
</evidence>
<organism evidence="2 3">
    <name type="scientific">Pelagomonas calceolata</name>
    <dbReference type="NCBI Taxonomy" id="35677"/>
    <lineage>
        <taxon>Eukaryota</taxon>
        <taxon>Sar</taxon>
        <taxon>Stramenopiles</taxon>
        <taxon>Ochrophyta</taxon>
        <taxon>Pelagophyceae</taxon>
        <taxon>Pelagomonadales</taxon>
        <taxon>Pelagomonadaceae</taxon>
        <taxon>Pelagomonas</taxon>
    </lineage>
</organism>